<name>A0ACC1STY4_9APHY</name>
<dbReference type="EMBL" id="JANHOG010001033">
    <property type="protein sequence ID" value="KAJ3546146.1"/>
    <property type="molecule type" value="Genomic_DNA"/>
</dbReference>
<reference evidence="1" key="1">
    <citation type="submission" date="2022-07" db="EMBL/GenBank/DDBJ databases">
        <title>Genome Sequence of Phlebia brevispora.</title>
        <authorList>
            <person name="Buettner E."/>
        </authorList>
    </citation>
    <scope>NUCLEOTIDE SEQUENCE</scope>
    <source>
        <strain evidence="1">MPL23</strain>
    </source>
</reference>
<gene>
    <name evidence="1" type="ORF">NM688_g5548</name>
</gene>
<organism evidence="1 2">
    <name type="scientific">Phlebia brevispora</name>
    <dbReference type="NCBI Taxonomy" id="194682"/>
    <lineage>
        <taxon>Eukaryota</taxon>
        <taxon>Fungi</taxon>
        <taxon>Dikarya</taxon>
        <taxon>Basidiomycota</taxon>
        <taxon>Agaricomycotina</taxon>
        <taxon>Agaricomycetes</taxon>
        <taxon>Polyporales</taxon>
        <taxon>Meruliaceae</taxon>
        <taxon>Phlebia</taxon>
    </lineage>
</organism>
<keyword evidence="2" id="KW-1185">Reference proteome</keyword>
<proteinExistence type="predicted"/>
<dbReference type="Proteomes" id="UP001148662">
    <property type="component" value="Unassembled WGS sequence"/>
</dbReference>
<evidence type="ECO:0000313" key="2">
    <source>
        <dbReference type="Proteomes" id="UP001148662"/>
    </source>
</evidence>
<accession>A0ACC1STY4</accession>
<protein>
    <submittedName>
        <fullName evidence="1">Uncharacterized protein</fullName>
    </submittedName>
</protein>
<comment type="caution">
    <text evidence="1">The sequence shown here is derived from an EMBL/GenBank/DDBJ whole genome shotgun (WGS) entry which is preliminary data.</text>
</comment>
<sequence>MGVPRRPHSGADNAQACWWKAAMPLKHVDIQYAEESRRMRCSDRWAVKRLPVRGSQSFSHMHFSVPRVVCIRWVLAFSKQATQSSWIAGKTVWSSAPLQSSASLERYDSVSPVRVREGGRTGPEARAEIFREPWSGAVTSITRACPAVDFLHIRHPISHKHRSEGEIRVRFCVLRTSTCTIASSRFSSASSWIFAFQADRTSKRQHRIWRQSIRWRRYGSHIAVHHVFDMDFEFQDDISQSRALAVVIKRQA</sequence>
<evidence type="ECO:0000313" key="1">
    <source>
        <dbReference type="EMBL" id="KAJ3546146.1"/>
    </source>
</evidence>